<proteinExistence type="predicted"/>
<sequence>MSSSRRRDSLAPLVISPGTVLSWYVDDLLTASPTREQCEGDTVTLLKHLADEGHKASLSKLQFVQEKVTFFRSRYFGTGEDFVSKASSDNRWQLPCLLLPPSPCTPCNLGDFVMVKDFRRNHWQAKRWHGPFPDPPHHSHGCESGRTSDLDPCQPLQKGTSTCRITTDHDTNTLVTSIDSQDPTQQLSVSRAPLLLLR</sequence>
<gene>
    <name evidence="1" type="ORF">L3Q82_015204</name>
</gene>
<evidence type="ECO:0000313" key="1">
    <source>
        <dbReference type="EMBL" id="KAI3358815.1"/>
    </source>
</evidence>
<reference evidence="1" key="1">
    <citation type="submission" date="2022-04" db="EMBL/GenBank/DDBJ databases">
        <title>Jade perch genome.</title>
        <authorList>
            <person name="Chao B."/>
        </authorList>
    </citation>
    <scope>NUCLEOTIDE SEQUENCE</scope>
    <source>
        <strain evidence="1">CB-2022</strain>
    </source>
</reference>
<evidence type="ECO:0000313" key="2">
    <source>
        <dbReference type="Proteomes" id="UP000831701"/>
    </source>
</evidence>
<accession>A0ACB8VTP4</accession>
<organism evidence="1 2">
    <name type="scientific">Scortum barcoo</name>
    <name type="common">barcoo grunter</name>
    <dbReference type="NCBI Taxonomy" id="214431"/>
    <lineage>
        <taxon>Eukaryota</taxon>
        <taxon>Metazoa</taxon>
        <taxon>Chordata</taxon>
        <taxon>Craniata</taxon>
        <taxon>Vertebrata</taxon>
        <taxon>Euteleostomi</taxon>
        <taxon>Actinopterygii</taxon>
        <taxon>Neopterygii</taxon>
        <taxon>Teleostei</taxon>
        <taxon>Neoteleostei</taxon>
        <taxon>Acanthomorphata</taxon>
        <taxon>Eupercaria</taxon>
        <taxon>Centrarchiformes</taxon>
        <taxon>Terapontoidei</taxon>
        <taxon>Terapontidae</taxon>
        <taxon>Scortum</taxon>
    </lineage>
</organism>
<name>A0ACB8VTP4_9TELE</name>
<keyword evidence="2" id="KW-1185">Reference proteome</keyword>
<comment type="caution">
    <text evidence="1">The sequence shown here is derived from an EMBL/GenBank/DDBJ whole genome shotgun (WGS) entry which is preliminary data.</text>
</comment>
<protein>
    <submittedName>
        <fullName evidence="1">Uncharacterized protein</fullName>
    </submittedName>
</protein>
<dbReference type="Proteomes" id="UP000831701">
    <property type="component" value="Chromosome 18"/>
</dbReference>
<dbReference type="EMBL" id="CM041548">
    <property type="protein sequence ID" value="KAI3358815.1"/>
    <property type="molecule type" value="Genomic_DNA"/>
</dbReference>